<protein>
    <submittedName>
        <fullName evidence="2">ABC transporter permease</fullName>
    </submittedName>
</protein>
<dbReference type="Proteomes" id="UP000516384">
    <property type="component" value="Chromosome"/>
</dbReference>
<name>A0A7H0Y2A5_9BACL</name>
<gene>
    <name evidence="2" type="ORF">IAQ67_14955</name>
</gene>
<keyword evidence="1" id="KW-1133">Transmembrane helix</keyword>
<evidence type="ECO:0000256" key="1">
    <source>
        <dbReference type="SAM" id="Phobius"/>
    </source>
</evidence>
<dbReference type="RefSeq" id="WP_190297120.1">
    <property type="nucleotide sequence ID" value="NZ_CP061172.1"/>
</dbReference>
<keyword evidence="1" id="KW-0812">Transmembrane</keyword>
<dbReference type="AlphaFoldDB" id="A0A7H0Y2A5"/>
<proteinExistence type="predicted"/>
<feature type="transmembrane region" description="Helical" evidence="1">
    <location>
        <begin position="6"/>
        <end position="28"/>
    </location>
</feature>
<evidence type="ECO:0000313" key="2">
    <source>
        <dbReference type="EMBL" id="QNR65213.1"/>
    </source>
</evidence>
<accession>A0A7H0Y2A5</accession>
<organism evidence="2 3">
    <name type="scientific">Paenibacillus peoriae</name>
    <dbReference type="NCBI Taxonomy" id="59893"/>
    <lineage>
        <taxon>Bacteria</taxon>
        <taxon>Bacillati</taxon>
        <taxon>Bacillota</taxon>
        <taxon>Bacilli</taxon>
        <taxon>Bacillales</taxon>
        <taxon>Paenibacillaceae</taxon>
        <taxon>Paenibacillus</taxon>
    </lineage>
</organism>
<reference evidence="2 3" key="1">
    <citation type="submission" date="2020-09" db="EMBL/GenBank/DDBJ databases">
        <title>Characterization of Paenibacillus peoriae strain ZF390 with broad-spectrum antimicrobial activity as a potential biocontrol agent.</title>
        <authorList>
            <person name="Li L."/>
            <person name="Zhao Y."/>
            <person name="Li B."/>
            <person name="Xie X."/>
        </authorList>
    </citation>
    <scope>NUCLEOTIDE SEQUENCE [LARGE SCALE GENOMIC DNA]</scope>
    <source>
        <strain evidence="2 3">ZF390</strain>
    </source>
</reference>
<evidence type="ECO:0000313" key="3">
    <source>
        <dbReference type="Proteomes" id="UP000516384"/>
    </source>
</evidence>
<keyword evidence="1" id="KW-0472">Membrane</keyword>
<dbReference type="EMBL" id="CP061172">
    <property type="protein sequence ID" value="QNR65213.1"/>
    <property type="molecule type" value="Genomic_DNA"/>
</dbReference>
<sequence>MNNASSALKVAAGLFLTIALITIVVMLFGSAQEGTKQAQTEFAGIQTELTGQAFVGYENTILTGSQVVSSIRRFGNKEEFKIDIKTKKNSGGTTYTKGNVGNTQSITSNEYVNPSGQFKGEVVRDANNVVTGLTFTQQ</sequence>